<name>A0A2H0R3S3_9BACT</name>
<organism evidence="1 2">
    <name type="scientific">Candidatus Yanofskybacteria bacterium CG10_big_fil_rev_8_21_14_0_10_46_23</name>
    <dbReference type="NCBI Taxonomy" id="1975098"/>
    <lineage>
        <taxon>Bacteria</taxon>
        <taxon>Candidatus Yanofskyibacteriota</taxon>
    </lineage>
</organism>
<dbReference type="Proteomes" id="UP000230232">
    <property type="component" value="Unassembled WGS sequence"/>
</dbReference>
<dbReference type="InterPro" id="IPR025101">
    <property type="entry name" value="DUF4012"/>
</dbReference>
<dbReference type="Pfam" id="PF13196">
    <property type="entry name" value="DUF4012"/>
    <property type="match status" value="1"/>
</dbReference>
<dbReference type="EMBL" id="PCXO01000010">
    <property type="protein sequence ID" value="PIR41181.1"/>
    <property type="molecule type" value="Genomic_DNA"/>
</dbReference>
<gene>
    <name evidence="1" type="ORF">COV31_02110</name>
</gene>
<protein>
    <recommendedName>
        <fullName evidence="3">DUF4012 domain-containing protein</fullName>
    </recommendedName>
</protein>
<reference evidence="1 2" key="1">
    <citation type="submission" date="2017-09" db="EMBL/GenBank/DDBJ databases">
        <title>Depth-based differentiation of microbial function through sediment-hosted aquifers and enrichment of novel symbionts in the deep terrestrial subsurface.</title>
        <authorList>
            <person name="Probst A.J."/>
            <person name="Ladd B."/>
            <person name="Jarett J.K."/>
            <person name="Geller-Mcgrath D.E."/>
            <person name="Sieber C.M."/>
            <person name="Emerson J.B."/>
            <person name="Anantharaman K."/>
            <person name="Thomas B.C."/>
            <person name="Malmstrom R."/>
            <person name="Stieglmeier M."/>
            <person name="Klingl A."/>
            <person name="Woyke T."/>
            <person name="Ryan C.M."/>
            <person name="Banfield J.F."/>
        </authorList>
    </citation>
    <scope>NUCLEOTIDE SEQUENCE [LARGE SCALE GENOMIC DNA]</scope>
    <source>
        <strain evidence="1">CG10_big_fil_rev_8_21_14_0_10_46_23</strain>
    </source>
</reference>
<dbReference type="AlphaFoldDB" id="A0A2H0R3S3"/>
<evidence type="ECO:0008006" key="3">
    <source>
        <dbReference type="Google" id="ProtNLM"/>
    </source>
</evidence>
<accession>A0A2H0R3S3</accession>
<evidence type="ECO:0000313" key="1">
    <source>
        <dbReference type="EMBL" id="PIR41181.1"/>
    </source>
</evidence>
<evidence type="ECO:0000313" key="2">
    <source>
        <dbReference type="Proteomes" id="UP000230232"/>
    </source>
</evidence>
<comment type="caution">
    <text evidence="1">The sequence shown here is derived from an EMBL/GenBank/DDBJ whole genome shotgun (WGS) entry which is preliminary data.</text>
</comment>
<sequence>MAPPRNVVRAMFDIKPVTQSGDLDLEKIERAEPTISLRSSAGSEAIPLRIKKVAESRPLKEKVVGRKTPKNPQPHRETIADFENSLQNLVDIRAELARVGGEIVSSSSTRIRPRAIIKPNQPLPIGEYEPPDNLPIAELAFHKSHLNNPEGELLETKMAGLDPEQEDRVTNFMTRRAELESPAAREVNRALEQIKKEQPYFKSKNKVSSEKTVTRGKNKNWPRRALAGGIITLLAGFGFFRVAEVKNSILAEGNSAVINLERAQANLANLDFLSAASSFALAAENFNQASKKLNLIGASFASIFSDVPGLSQVGSAQNLIFAGQNIAQAGESLATAFSELSETNFVAHLGVQGRAQRPLSEYIGGVRGSLIFAQDQINKSASLLASVDPAVLPEEKRDLFLEFNGKMPQFQEFVSAAVDYTDFLLDFVGTSKRQRYLVLFQNNSELRPTGGFPGSYALLDFNEGRLKELLVDDIYNPDGQIKDNIIPPKQLQHITPTWGIRDANWFADFRISAKKVTEFYEKVDGVKVDGVLSLTPTVVGRILEIVGPIEMKDYGVTLNAENFLPLIQEEVEYGDGHEINQPKRIVIDFVPIFLERLALQDKKTWVKIFETILVGMQEKHVLAYFSDSKMQEVAERNNFSGQVLSTKGDFLLVTHSNIKGSKTDAVTQSALSLKTKIAENGFVEHTLEITRVHEGGKTSFGFYNRQNPDFVRVLTPPGSELLEIEGQSQVSPQAIVDYTQDDFKADPDLAAYEETMKTSRGVTNFQESGKQGFGFWLVTNPGQTKTVRFRYLTPIRAEGVYTLLVQKQSGTEGDKFEFEFEPPKEAQVIFRTPSEIQGLNGNLVLDTTLKTDQNIKVQWR</sequence>
<proteinExistence type="predicted"/>